<dbReference type="PANTHER" id="PTHR42818:SF1">
    <property type="entry name" value="SULFOPYRUVATE DECARBOXYLASE"/>
    <property type="match status" value="1"/>
</dbReference>
<dbReference type="InterPro" id="IPR011766">
    <property type="entry name" value="TPP_enzyme_TPP-bd"/>
</dbReference>
<dbReference type="PANTHER" id="PTHR42818">
    <property type="entry name" value="SULFOPYRUVATE DECARBOXYLASE SUBUNIT ALPHA"/>
    <property type="match status" value="1"/>
</dbReference>
<dbReference type="GO" id="GO:0030976">
    <property type="term" value="F:thiamine pyrophosphate binding"/>
    <property type="evidence" value="ECO:0007669"/>
    <property type="project" value="InterPro"/>
</dbReference>
<dbReference type="AlphaFoldDB" id="A0A382G1X4"/>
<dbReference type="InterPro" id="IPR051818">
    <property type="entry name" value="TPP_dependent_decarboxylase"/>
</dbReference>
<protein>
    <recommendedName>
        <fullName evidence="3">Thiamine pyrophosphate enzyme TPP-binding domain-containing protein</fullName>
    </recommendedName>
</protein>
<reference evidence="4" key="1">
    <citation type="submission" date="2018-05" db="EMBL/GenBank/DDBJ databases">
        <authorList>
            <person name="Lanie J.A."/>
            <person name="Ng W.-L."/>
            <person name="Kazmierczak K.M."/>
            <person name="Andrzejewski T.M."/>
            <person name="Davidsen T.M."/>
            <person name="Wayne K.J."/>
            <person name="Tettelin H."/>
            <person name="Glass J.I."/>
            <person name="Rusch D."/>
            <person name="Podicherti R."/>
            <person name="Tsui H.-C.T."/>
            <person name="Winkler M.E."/>
        </authorList>
    </citation>
    <scope>NUCLEOTIDE SEQUENCE</scope>
</reference>
<dbReference type="Pfam" id="PF02775">
    <property type="entry name" value="TPP_enzyme_C"/>
    <property type="match status" value="1"/>
</dbReference>
<sequence>MIGSMGLASSIGLGLALKNRKKTFYIFDGDGNLLMNLGSLVTIGVHKPKNLIHIVFDNSSHESTGGQPTESKNIQLDKIARSTKIKTFKVGTKNDLVKIIEKTKKITGPILILVKISKSKKKSKRVNIEPTKIKSRFMKSLRN</sequence>
<dbReference type="EMBL" id="UINC01052825">
    <property type="protein sequence ID" value="SVB68604.1"/>
    <property type="molecule type" value="Genomic_DNA"/>
</dbReference>
<organism evidence="4">
    <name type="scientific">marine metagenome</name>
    <dbReference type="NCBI Taxonomy" id="408172"/>
    <lineage>
        <taxon>unclassified sequences</taxon>
        <taxon>metagenomes</taxon>
        <taxon>ecological metagenomes</taxon>
    </lineage>
</organism>
<dbReference type="InterPro" id="IPR029061">
    <property type="entry name" value="THDP-binding"/>
</dbReference>
<name>A0A382G1X4_9ZZZZ</name>
<evidence type="ECO:0000256" key="2">
    <source>
        <dbReference type="ARBA" id="ARBA00023239"/>
    </source>
</evidence>
<proteinExistence type="predicted"/>
<gene>
    <name evidence="4" type="ORF">METZ01_LOCUS221458</name>
</gene>
<dbReference type="GO" id="GO:0016831">
    <property type="term" value="F:carboxy-lyase activity"/>
    <property type="evidence" value="ECO:0007669"/>
    <property type="project" value="UniProtKB-KW"/>
</dbReference>
<keyword evidence="2" id="KW-0456">Lyase</keyword>
<accession>A0A382G1X4</accession>
<evidence type="ECO:0000313" key="4">
    <source>
        <dbReference type="EMBL" id="SVB68604.1"/>
    </source>
</evidence>
<dbReference type="SUPFAM" id="SSF52518">
    <property type="entry name" value="Thiamin diphosphate-binding fold (THDP-binding)"/>
    <property type="match status" value="1"/>
</dbReference>
<evidence type="ECO:0000256" key="1">
    <source>
        <dbReference type="ARBA" id="ARBA00022793"/>
    </source>
</evidence>
<evidence type="ECO:0000259" key="3">
    <source>
        <dbReference type="Pfam" id="PF02775"/>
    </source>
</evidence>
<dbReference type="Gene3D" id="3.40.50.970">
    <property type="match status" value="1"/>
</dbReference>
<keyword evidence="1" id="KW-0210">Decarboxylase</keyword>
<feature type="domain" description="Thiamine pyrophosphate enzyme TPP-binding" evidence="3">
    <location>
        <begin position="2"/>
        <end position="112"/>
    </location>
</feature>